<evidence type="ECO:0000313" key="2">
    <source>
        <dbReference type="Proteomes" id="UP000533469"/>
    </source>
</evidence>
<organism evidence="1 2">
    <name type="scientific">Ancylobacter tetraedralis</name>
    <dbReference type="NCBI Taxonomy" id="217068"/>
    <lineage>
        <taxon>Bacteria</taxon>
        <taxon>Pseudomonadati</taxon>
        <taxon>Pseudomonadota</taxon>
        <taxon>Alphaproteobacteria</taxon>
        <taxon>Hyphomicrobiales</taxon>
        <taxon>Xanthobacteraceae</taxon>
        <taxon>Ancylobacter</taxon>
    </lineage>
</organism>
<dbReference type="AlphaFoldDB" id="A0A839Z5P1"/>
<proteinExistence type="predicted"/>
<reference evidence="1 2" key="1">
    <citation type="submission" date="2020-08" db="EMBL/GenBank/DDBJ databases">
        <title>Genomic Encyclopedia of Type Strains, Phase IV (KMG-IV): sequencing the most valuable type-strain genomes for metagenomic binning, comparative biology and taxonomic classification.</title>
        <authorList>
            <person name="Goeker M."/>
        </authorList>
    </citation>
    <scope>NUCLEOTIDE SEQUENCE [LARGE SCALE GENOMIC DNA]</scope>
    <source>
        <strain evidence="1 2">DSM 5895</strain>
    </source>
</reference>
<gene>
    <name evidence="1" type="ORF">FHS55_001584</name>
</gene>
<dbReference type="RefSeq" id="WP_183189132.1">
    <property type="nucleotide sequence ID" value="NZ_JACICD010000002.1"/>
</dbReference>
<evidence type="ECO:0000313" key="1">
    <source>
        <dbReference type="EMBL" id="MBB3770989.1"/>
    </source>
</evidence>
<dbReference type="EMBL" id="JACICD010000002">
    <property type="protein sequence ID" value="MBB3770989.1"/>
    <property type="molecule type" value="Genomic_DNA"/>
</dbReference>
<comment type="caution">
    <text evidence="1">The sequence shown here is derived from an EMBL/GenBank/DDBJ whole genome shotgun (WGS) entry which is preliminary data.</text>
</comment>
<keyword evidence="2" id="KW-1185">Reference proteome</keyword>
<accession>A0A839Z5P1</accession>
<sequence length="82" mass="8969">MPNTSVPADATPLPANPLNRRDMLAVLVMVQNSAGNGGRDIMTIAGMCDDGELADHVFSEWRRIRSTDRKVAVLRYARSLVS</sequence>
<dbReference type="Proteomes" id="UP000533469">
    <property type="component" value="Unassembled WGS sequence"/>
</dbReference>
<name>A0A839Z5P1_9HYPH</name>
<protein>
    <submittedName>
        <fullName evidence="1">Uncharacterized protein</fullName>
    </submittedName>
</protein>